<dbReference type="KEGG" id="lmb:C9I47_2199"/>
<evidence type="ECO:0000313" key="3">
    <source>
        <dbReference type="EMBL" id="KAB8198494.1"/>
    </source>
</evidence>
<organism evidence="2 4">
    <name type="scientific">Marilutibacter maris</name>
    <dbReference type="NCBI Taxonomy" id="1605891"/>
    <lineage>
        <taxon>Bacteria</taxon>
        <taxon>Pseudomonadati</taxon>
        <taxon>Pseudomonadota</taxon>
        <taxon>Gammaproteobacteria</taxon>
        <taxon>Lysobacterales</taxon>
        <taxon>Lysobacteraceae</taxon>
        <taxon>Marilutibacter</taxon>
    </lineage>
</organism>
<dbReference type="AlphaFoldDB" id="A0A2U9T8I7"/>
<sequence length="98" mass="10845">MPLLRLRVNGNEDSARAIANLLSSLEGVDHIEEVADLMPHMDDPDSSSAGLPDDRGPGVHELEIEVSNAYSANRVRRAVETLAFDLDVMVEFEVEEER</sequence>
<keyword evidence="4" id="KW-1185">Reference proteome</keyword>
<dbReference type="Proteomes" id="UP000320431">
    <property type="component" value="Unassembled WGS sequence"/>
</dbReference>
<protein>
    <submittedName>
        <fullName evidence="2">Uncharacterized protein</fullName>
    </submittedName>
</protein>
<reference evidence="2 4" key="1">
    <citation type="submission" date="2018-05" db="EMBL/GenBank/DDBJ databases">
        <title>The complete genome of Lysobacter maris HZ9B, a marine bacterium antagonistic against terrestrial plant pathogens.</title>
        <authorList>
            <person name="Zhang X.-Q."/>
        </authorList>
    </citation>
    <scope>NUCLEOTIDE SEQUENCE [LARGE SCALE GENOMIC DNA]</scope>
    <source>
        <strain evidence="2 4">HZ9B</strain>
    </source>
</reference>
<dbReference type="RefSeq" id="WP_111266955.1">
    <property type="nucleotide sequence ID" value="NZ_CP029843.1"/>
</dbReference>
<dbReference type="EMBL" id="CP029843">
    <property type="protein sequence ID" value="AWV07882.1"/>
    <property type="molecule type" value="Genomic_DNA"/>
</dbReference>
<name>A0A2U9T8I7_9GAMM</name>
<dbReference type="OrthoDB" id="6044454at2"/>
<proteinExistence type="predicted"/>
<evidence type="ECO:0000256" key="1">
    <source>
        <dbReference type="SAM" id="MobiDB-lite"/>
    </source>
</evidence>
<accession>A0A2U9T8I7</accession>
<feature type="region of interest" description="Disordered" evidence="1">
    <location>
        <begin position="38"/>
        <end position="59"/>
    </location>
</feature>
<evidence type="ECO:0000313" key="5">
    <source>
        <dbReference type="Proteomes" id="UP000320431"/>
    </source>
</evidence>
<evidence type="ECO:0000313" key="4">
    <source>
        <dbReference type="Proteomes" id="UP000249447"/>
    </source>
</evidence>
<dbReference type="Proteomes" id="UP000249447">
    <property type="component" value="Chromosome"/>
</dbReference>
<evidence type="ECO:0000313" key="2">
    <source>
        <dbReference type="EMBL" id="AWV07882.1"/>
    </source>
</evidence>
<gene>
    <name evidence="2" type="ORF">C9I47_2199</name>
    <name evidence="3" type="ORF">FKV24_001810</name>
</gene>
<dbReference type="EMBL" id="VICD02000017">
    <property type="protein sequence ID" value="KAB8198494.1"/>
    <property type="molecule type" value="Genomic_DNA"/>
</dbReference>
<reference evidence="3 5" key="2">
    <citation type="submission" date="2019-10" db="EMBL/GenBank/DDBJ databases">
        <title>Lysobacter alkalisoli sp. nov., isolated from saline-alkaline soil.</title>
        <authorList>
            <person name="Sun J.-Q."/>
        </authorList>
    </citation>
    <scope>NUCLEOTIDE SEQUENCE [LARGE SCALE GENOMIC DNA]</scope>
    <source>
        <strain evidence="3 5">KCTC 42381</strain>
    </source>
</reference>